<evidence type="ECO:0000256" key="2">
    <source>
        <dbReference type="ARBA" id="ARBA00022692"/>
    </source>
</evidence>
<feature type="transmembrane region" description="Helical" evidence="5">
    <location>
        <begin position="119"/>
        <end position="139"/>
    </location>
</feature>
<accession>A0A3M2L5Z0</accession>
<feature type="transmembrane region" description="Helical" evidence="5">
    <location>
        <begin position="246"/>
        <end position="270"/>
    </location>
</feature>
<comment type="subcellular location">
    <subcellularLocation>
        <location evidence="1">Cell membrane</location>
        <topology evidence="1">Multi-pass membrane protein</topology>
    </subcellularLocation>
</comment>
<feature type="transmembrane region" description="Helical" evidence="5">
    <location>
        <begin position="59"/>
        <end position="81"/>
    </location>
</feature>
<dbReference type="SUPFAM" id="SSF103473">
    <property type="entry name" value="MFS general substrate transporter"/>
    <property type="match status" value="2"/>
</dbReference>
<dbReference type="PROSITE" id="PS50850">
    <property type="entry name" value="MFS"/>
    <property type="match status" value="1"/>
</dbReference>
<reference evidence="7 8" key="1">
    <citation type="submission" date="2018-10" db="EMBL/GenBank/DDBJ databases">
        <title>Isolation from cow dung.</title>
        <authorList>
            <person name="Ling L."/>
        </authorList>
    </citation>
    <scope>NUCLEOTIDE SEQUENCE [LARGE SCALE GENOMIC DNA]</scope>
    <source>
        <strain evidence="7 8">NEAU-LL90</strain>
    </source>
</reference>
<feature type="transmembrane region" description="Helical" evidence="5">
    <location>
        <begin position="28"/>
        <end position="47"/>
    </location>
</feature>
<dbReference type="Proteomes" id="UP000279275">
    <property type="component" value="Unassembled WGS sequence"/>
</dbReference>
<dbReference type="GO" id="GO:0005886">
    <property type="term" value="C:plasma membrane"/>
    <property type="evidence" value="ECO:0007669"/>
    <property type="project" value="UniProtKB-SubCell"/>
</dbReference>
<dbReference type="GO" id="GO:0022857">
    <property type="term" value="F:transmembrane transporter activity"/>
    <property type="evidence" value="ECO:0007669"/>
    <property type="project" value="InterPro"/>
</dbReference>
<evidence type="ECO:0000256" key="5">
    <source>
        <dbReference type="SAM" id="Phobius"/>
    </source>
</evidence>
<organism evidence="7 8">
    <name type="scientific">Nocardia stercoris</name>
    <dbReference type="NCBI Taxonomy" id="2483361"/>
    <lineage>
        <taxon>Bacteria</taxon>
        <taxon>Bacillati</taxon>
        <taxon>Actinomycetota</taxon>
        <taxon>Actinomycetes</taxon>
        <taxon>Mycobacteriales</taxon>
        <taxon>Nocardiaceae</taxon>
        <taxon>Nocardia</taxon>
    </lineage>
</organism>
<feature type="transmembrane region" description="Helical" evidence="5">
    <location>
        <begin position="177"/>
        <end position="197"/>
    </location>
</feature>
<keyword evidence="8" id="KW-1185">Reference proteome</keyword>
<dbReference type="OrthoDB" id="7375466at2"/>
<keyword evidence="3 5" id="KW-1133">Transmembrane helix</keyword>
<dbReference type="PANTHER" id="PTHR42718">
    <property type="entry name" value="MAJOR FACILITATOR SUPERFAMILY MULTIDRUG TRANSPORTER MFSC"/>
    <property type="match status" value="1"/>
</dbReference>
<dbReference type="Gene3D" id="1.20.1720.10">
    <property type="entry name" value="Multidrug resistance protein D"/>
    <property type="match status" value="1"/>
</dbReference>
<feature type="domain" description="Major facilitator superfamily (MFS) profile" evidence="6">
    <location>
        <begin position="1"/>
        <end position="437"/>
    </location>
</feature>
<dbReference type="CDD" id="cd17321">
    <property type="entry name" value="MFS_MMR_MDR_like"/>
    <property type="match status" value="1"/>
</dbReference>
<dbReference type="InterPro" id="IPR011701">
    <property type="entry name" value="MFS"/>
</dbReference>
<evidence type="ECO:0000256" key="1">
    <source>
        <dbReference type="ARBA" id="ARBA00004651"/>
    </source>
</evidence>
<dbReference type="AlphaFoldDB" id="A0A3M2L5Z0"/>
<keyword evidence="2 5" id="KW-0812">Transmembrane</keyword>
<dbReference type="InterPro" id="IPR020846">
    <property type="entry name" value="MFS_dom"/>
</dbReference>
<feature type="transmembrane region" description="Helical" evidence="5">
    <location>
        <begin position="341"/>
        <end position="363"/>
    </location>
</feature>
<dbReference type="PANTHER" id="PTHR42718:SF48">
    <property type="entry name" value="CONSERVED TWO-DOMAIN MEMBRANE PROTEIN-RELATED"/>
    <property type="match status" value="1"/>
</dbReference>
<sequence>MAMLDVFVVNVAFTDIGRSFAHAPLSNLSWVLNGYTIIYAALLIPAGRLADLHGRKAGFLVGLAVFTLASAACALAPGLWWLVGFRALQAVGAAALTPASLGLLLTALPMERRAGGVKVWATATSFAGAVGPVVGGALVQLSWQWVFLINLPIGIVAFVAALRLVPDSRDESITRTPDLLGAAVLAVAVGALALGVVKGADWSWSSAASLSAFAVAILGAVVFVVRIFGHPAPVVNPRLLRVPTFAWANVTALLFCTAFGAVFPSVVLWLENFAGFGTLTTGVAIAPGPLMVPVFAIVGQRLGRVLPVGVLVGLGNLVFAAGAAMLAFSARTHVDFAWQVLPGWLVIGAGIGLALPSLIATATADLPAAQAATGSAVVNTSRQLGYVVGVAILVAVLGAIDVAPEQARTAFQHGWWFITLTAVLAAATSLGIRPHARSAATNSKQEGRV</sequence>
<feature type="transmembrane region" description="Helical" evidence="5">
    <location>
        <begin position="145"/>
        <end position="165"/>
    </location>
</feature>
<evidence type="ECO:0000256" key="3">
    <source>
        <dbReference type="ARBA" id="ARBA00022989"/>
    </source>
</evidence>
<evidence type="ECO:0000256" key="4">
    <source>
        <dbReference type="ARBA" id="ARBA00023136"/>
    </source>
</evidence>
<feature type="transmembrane region" description="Helical" evidence="5">
    <location>
        <begin position="87"/>
        <end position="107"/>
    </location>
</feature>
<dbReference type="EMBL" id="RFFH01000004">
    <property type="protein sequence ID" value="RMI33041.1"/>
    <property type="molecule type" value="Genomic_DNA"/>
</dbReference>
<feature type="transmembrane region" description="Helical" evidence="5">
    <location>
        <begin position="305"/>
        <end position="329"/>
    </location>
</feature>
<feature type="transmembrane region" description="Helical" evidence="5">
    <location>
        <begin position="203"/>
        <end position="225"/>
    </location>
</feature>
<feature type="transmembrane region" description="Helical" evidence="5">
    <location>
        <begin position="415"/>
        <end position="432"/>
    </location>
</feature>
<dbReference type="InterPro" id="IPR036259">
    <property type="entry name" value="MFS_trans_sf"/>
</dbReference>
<feature type="transmembrane region" description="Helical" evidence="5">
    <location>
        <begin position="384"/>
        <end position="403"/>
    </location>
</feature>
<keyword evidence="4 5" id="KW-0472">Membrane</keyword>
<evidence type="ECO:0000313" key="8">
    <source>
        <dbReference type="Proteomes" id="UP000279275"/>
    </source>
</evidence>
<comment type="caution">
    <text evidence="7">The sequence shown here is derived from an EMBL/GenBank/DDBJ whole genome shotgun (WGS) entry which is preliminary data.</text>
</comment>
<feature type="transmembrane region" description="Helical" evidence="5">
    <location>
        <begin position="276"/>
        <end position="298"/>
    </location>
</feature>
<evidence type="ECO:0000259" key="6">
    <source>
        <dbReference type="PROSITE" id="PS50850"/>
    </source>
</evidence>
<name>A0A3M2L5Z0_9NOCA</name>
<protein>
    <submittedName>
        <fullName evidence="7">MFS transporter</fullName>
    </submittedName>
</protein>
<gene>
    <name evidence="7" type="ORF">EBN03_13625</name>
</gene>
<dbReference type="Pfam" id="PF07690">
    <property type="entry name" value="MFS_1"/>
    <property type="match status" value="1"/>
</dbReference>
<evidence type="ECO:0000313" key="7">
    <source>
        <dbReference type="EMBL" id="RMI33041.1"/>
    </source>
</evidence>
<dbReference type="Gene3D" id="1.20.1250.20">
    <property type="entry name" value="MFS general substrate transporter like domains"/>
    <property type="match status" value="1"/>
</dbReference>
<proteinExistence type="predicted"/>